<evidence type="ECO:0000313" key="2">
    <source>
        <dbReference type="Proteomes" id="UP001150581"/>
    </source>
</evidence>
<dbReference type="Proteomes" id="UP001150581">
    <property type="component" value="Unassembled WGS sequence"/>
</dbReference>
<evidence type="ECO:0000313" key="1">
    <source>
        <dbReference type="EMBL" id="KAJ1893830.1"/>
    </source>
</evidence>
<proteinExistence type="predicted"/>
<sequence>MTTQLLQALRLPSLASQRSQPNRRAKERDRGRNRAPQPLHPPAQLNAPGLNLVFPACPSCTRKVTHQHKGAAKMNQDTTARAQSRQWECRSCCLYLKEQDVSWTYRIALTLANVVSTTGSSSSSMNELSVSILGPAADVLFGCTAAQWVEAVDRAVEALENNTRSICAAAATLAERMADQLAALVDISAGVLDPFMMFECKQISNAYARSNINQCNVSRVSRASVCKEFAEIGAPPLIHLWQMVAFGALSAELGAARAEQILGLGFAVAFKNVCIADIISAAPIFPFCDSGTGTLAADQFAIDINIEKHLDCDAILQLWRFDRADQCASTIRAWEHTASTQQISSIIDDNDLDDLFDHCSQLLLSNNNSAVRPEARSANTSDPLLSAQLLDESRYDEYLHNLFIDSQQGKSTLSQQPQPVGSNSSSGTNESVLFDAGIPYDCDLSALLAMPPFMCTNDSILRSPCETPAAAASLSAFEQTLESTLRELHEHKSQPTTSHRATMLAAAPVFTRTISEGAQRTPARKGRFENSGSAEPVVLAQETPVAEQHSPVRKRSRIIVCETPAAPQRTLSLDSMPRSKRSPSNNTPSRTNSNYADCLVVPETLLPAPSTTRARKAPYVKPERTNIEPTLRVGGVNKGNANMRPTQPLSWLGRQLSLSVRGSSSSNRSVGYAQPPRPSTRPSRKPHEQPTVSAPEAPAGRQRTLKLVKRSTSNSTRDLLKDKNS</sequence>
<dbReference type="EMBL" id="JANBPG010000781">
    <property type="protein sequence ID" value="KAJ1893830.1"/>
    <property type="molecule type" value="Genomic_DNA"/>
</dbReference>
<keyword evidence="2" id="KW-1185">Reference proteome</keyword>
<name>A0ACC1IEH5_9FUNG</name>
<organism evidence="1 2">
    <name type="scientific">Kickxella alabastrina</name>
    <dbReference type="NCBI Taxonomy" id="61397"/>
    <lineage>
        <taxon>Eukaryota</taxon>
        <taxon>Fungi</taxon>
        <taxon>Fungi incertae sedis</taxon>
        <taxon>Zoopagomycota</taxon>
        <taxon>Kickxellomycotina</taxon>
        <taxon>Kickxellomycetes</taxon>
        <taxon>Kickxellales</taxon>
        <taxon>Kickxellaceae</taxon>
        <taxon>Kickxella</taxon>
    </lineage>
</organism>
<gene>
    <name evidence="1" type="ORF">LPJ66_005531</name>
</gene>
<comment type="caution">
    <text evidence="1">The sequence shown here is derived from an EMBL/GenBank/DDBJ whole genome shotgun (WGS) entry which is preliminary data.</text>
</comment>
<reference evidence="1" key="1">
    <citation type="submission" date="2022-07" db="EMBL/GenBank/DDBJ databases">
        <title>Phylogenomic reconstructions and comparative analyses of Kickxellomycotina fungi.</title>
        <authorList>
            <person name="Reynolds N.K."/>
            <person name="Stajich J.E."/>
            <person name="Barry K."/>
            <person name="Grigoriev I.V."/>
            <person name="Crous P."/>
            <person name="Smith M.E."/>
        </authorList>
    </citation>
    <scope>NUCLEOTIDE SEQUENCE</scope>
    <source>
        <strain evidence="1">Benny 63K</strain>
    </source>
</reference>
<accession>A0ACC1IEH5</accession>
<protein>
    <submittedName>
        <fullName evidence="1">Uncharacterized protein</fullName>
    </submittedName>
</protein>